<feature type="compositionally biased region" description="Basic and acidic residues" evidence="1">
    <location>
        <begin position="50"/>
        <end position="69"/>
    </location>
</feature>
<keyword evidence="2" id="KW-0732">Signal</keyword>
<reference evidence="4" key="1">
    <citation type="submission" date="2016-10" db="EMBL/GenBank/DDBJ databases">
        <authorList>
            <person name="Varghese N."/>
            <person name="Submissions S."/>
        </authorList>
    </citation>
    <scope>NUCLEOTIDE SEQUENCE [LARGE SCALE GENOMIC DNA]</scope>
    <source>
        <strain evidence="4">UNC178MFTsu3.1</strain>
    </source>
</reference>
<name>A0A1I2FG55_9GAMM</name>
<organism evidence="3 4">
    <name type="scientific">Dyella marensis</name>
    <dbReference type="NCBI Taxonomy" id="500610"/>
    <lineage>
        <taxon>Bacteria</taxon>
        <taxon>Pseudomonadati</taxon>
        <taxon>Pseudomonadota</taxon>
        <taxon>Gammaproteobacteria</taxon>
        <taxon>Lysobacterales</taxon>
        <taxon>Rhodanobacteraceae</taxon>
        <taxon>Dyella</taxon>
    </lineage>
</organism>
<dbReference type="STRING" id="500610.SAMN02799615_02295"/>
<dbReference type="EMBL" id="FONH01000006">
    <property type="protein sequence ID" value="SFF04484.1"/>
    <property type="molecule type" value="Genomic_DNA"/>
</dbReference>
<keyword evidence="4" id="KW-1185">Reference proteome</keyword>
<sequence>MRRWMMLGITAAFATATAHAQSAQQASDSWERPAAASSASYGSSPATTSRDGHSAFRFKGDDKTAEPRFRVGGTTQRGSGRPQANCDPANAACRQAQTRPGQGS</sequence>
<feature type="chain" id="PRO_5011652635" evidence="2">
    <location>
        <begin position="21"/>
        <end position="104"/>
    </location>
</feature>
<protein>
    <submittedName>
        <fullName evidence="3">Uncharacterized protein</fullName>
    </submittedName>
</protein>
<dbReference type="AlphaFoldDB" id="A0A1I2FG55"/>
<evidence type="ECO:0000313" key="4">
    <source>
        <dbReference type="Proteomes" id="UP000199477"/>
    </source>
</evidence>
<feature type="compositionally biased region" description="Polar residues" evidence="1">
    <location>
        <begin position="95"/>
        <end position="104"/>
    </location>
</feature>
<feature type="region of interest" description="Disordered" evidence="1">
    <location>
        <begin position="17"/>
        <end position="104"/>
    </location>
</feature>
<proteinExistence type="predicted"/>
<evidence type="ECO:0000256" key="2">
    <source>
        <dbReference type="SAM" id="SignalP"/>
    </source>
</evidence>
<feature type="compositionally biased region" description="Low complexity" evidence="1">
    <location>
        <begin position="17"/>
        <end position="49"/>
    </location>
</feature>
<feature type="signal peptide" evidence="2">
    <location>
        <begin position="1"/>
        <end position="20"/>
    </location>
</feature>
<evidence type="ECO:0000256" key="1">
    <source>
        <dbReference type="SAM" id="MobiDB-lite"/>
    </source>
</evidence>
<evidence type="ECO:0000313" key="3">
    <source>
        <dbReference type="EMBL" id="SFF04484.1"/>
    </source>
</evidence>
<gene>
    <name evidence="3" type="ORF">SAMN02799615_02295</name>
</gene>
<dbReference type="RefSeq" id="WP_143096502.1">
    <property type="nucleotide sequence ID" value="NZ_FONH01000006.1"/>
</dbReference>
<dbReference type="Proteomes" id="UP000199477">
    <property type="component" value="Unassembled WGS sequence"/>
</dbReference>
<accession>A0A1I2FG55</accession>